<sequence>MMNNYEWNQPDNLKRFSMFLSPKVGNGTKLPFQFSSVGQNPPGDFSKQSDGSLFTKTAKQEEFHLLKQDKTTLM</sequence>
<dbReference type="EMBL" id="MCFN01000082">
    <property type="protein sequence ID" value="OXB65746.1"/>
    <property type="molecule type" value="Genomic_DNA"/>
</dbReference>
<reference evidence="1 2" key="1">
    <citation type="submission" date="2016-07" db="EMBL/GenBank/DDBJ databases">
        <title>Disparate Historic Effective Population Sizes Predicted by Modern Levels of Genome Diversity for the Scaled Quail (Callipepla squamata) and the Northern Bobwhite (Colinus virginianus): Inferences from First and Second Generation Draft Genome Assemblies for Sympatric New World Quail.</title>
        <authorList>
            <person name="Oldeschulte D.L."/>
            <person name="Halley Y.A."/>
            <person name="Bhattarai E.K."/>
            <person name="Brashear W.A."/>
            <person name="Hill J."/>
            <person name="Metz R.P."/>
            <person name="Johnson C.D."/>
            <person name="Rollins D."/>
            <person name="Peterson M.J."/>
            <person name="Bickhart D.M."/>
            <person name="Decker J.E."/>
            <person name="Seabury C.M."/>
        </authorList>
    </citation>
    <scope>NUCLEOTIDE SEQUENCE [LARGE SCALE GENOMIC DNA]</scope>
    <source>
        <strain evidence="1 2">Texas</strain>
        <tissue evidence="1">Leg muscle</tissue>
    </source>
</reference>
<evidence type="ECO:0000313" key="1">
    <source>
        <dbReference type="EMBL" id="OXB65746.1"/>
    </source>
</evidence>
<dbReference type="STRING" id="9009.A0A226NDY2"/>
<keyword evidence="2" id="KW-1185">Reference proteome</keyword>
<accession>A0A226NDY2</accession>
<evidence type="ECO:0000313" key="2">
    <source>
        <dbReference type="Proteomes" id="UP000198323"/>
    </source>
</evidence>
<protein>
    <submittedName>
        <fullName evidence="1">Uncharacterized protein</fullName>
    </submittedName>
</protein>
<dbReference type="AlphaFoldDB" id="A0A226NDY2"/>
<proteinExistence type="predicted"/>
<dbReference type="Proteomes" id="UP000198323">
    <property type="component" value="Unassembled WGS sequence"/>
</dbReference>
<gene>
    <name evidence="1" type="ORF">ASZ78_004422</name>
</gene>
<organism evidence="1 2">
    <name type="scientific">Callipepla squamata</name>
    <name type="common">Scaled quail</name>
    <dbReference type="NCBI Taxonomy" id="9009"/>
    <lineage>
        <taxon>Eukaryota</taxon>
        <taxon>Metazoa</taxon>
        <taxon>Chordata</taxon>
        <taxon>Craniata</taxon>
        <taxon>Vertebrata</taxon>
        <taxon>Euteleostomi</taxon>
        <taxon>Archelosauria</taxon>
        <taxon>Archosauria</taxon>
        <taxon>Dinosauria</taxon>
        <taxon>Saurischia</taxon>
        <taxon>Theropoda</taxon>
        <taxon>Coelurosauria</taxon>
        <taxon>Aves</taxon>
        <taxon>Neognathae</taxon>
        <taxon>Galloanserae</taxon>
        <taxon>Galliformes</taxon>
        <taxon>Odontophoridae</taxon>
        <taxon>Callipepla</taxon>
    </lineage>
</organism>
<name>A0A226NDY2_CALSU</name>
<comment type="caution">
    <text evidence="1">The sequence shown here is derived from an EMBL/GenBank/DDBJ whole genome shotgun (WGS) entry which is preliminary data.</text>
</comment>